<keyword evidence="1" id="KW-1133">Transmembrane helix</keyword>
<dbReference type="GeneID" id="83175007"/>
<organism evidence="2 3">
    <name type="scientific">Penicillium cinerascens</name>
    <dbReference type="NCBI Taxonomy" id="70096"/>
    <lineage>
        <taxon>Eukaryota</taxon>
        <taxon>Fungi</taxon>
        <taxon>Dikarya</taxon>
        <taxon>Ascomycota</taxon>
        <taxon>Pezizomycotina</taxon>
        <taxon>Eurotiomycetes</taxon>
        <taxon>Eurotiomycetidae</taxon>
        <taxon>Eurotiales</taxon>
        <taxon>Aspergillaceae</taxon>
        <taxon>Penicillium</taxon>
    </lineage>
</organism>
<evidence type="ECO:0000256" key="1">
    <source>
        <dbReference type="SAM" id="Phobius"/>
    </source>
</evidence>
<keyword evidence="3" id="KW-1185">Reference proteome</keyword>
<dbReference type="InterPro" id="IPR024316">
    <property type="entry name" value="APQ12"/>
</dbReference>
<keyword evidence="1" id="KW-0472">Membrane</keyword>
<reference evidence="2" key="1">
    <citation type="submission" date="2022-12" db="EMBL/GenBank/DDBJ databases">
        <authorList>
            <person name="Petersen C."/>
        </authorList>
    </citation>
    <scope>NUCLEOTIDE SEQUENCE</scope>
    <source>
        <strain evidence="2">IBT 15544</strain>
    </source>
</reference>
<gene>
    <name evidence="2" type="ORF">N7498_000644</name>
</gene>
<dbReference type="RefSeq" id="XP_058313118.1">
    <property type="nucleotide sequence ID" value="XM_058447707.1"/>
</dbReference>
<protein>
    <submittedName>
        <fullName evidence="2">Nuclear pore assembly and biogenesis protein APQ12</fullName>
    </submittedName>
</protein>
<feature type="transmembrane region" description="Helical" evidence="1">
    <location>
        <begin position="63"/>
        <end position="80"/>
    </location>
</feature>
<dbReference type="EMBL" id="JAPQKR010000004">
    <property type="protein sequence ID" value="KAJ5218545.1"/>
    <property type="molecule type" value="Genomic_DNA"/>
</dbReference>
<dbReference type="Pfam" id="PF12716">
    <property type="entry name" value="Apq12"/>
    <property type="match status" value="1"/>
</dbReference>
<reference evidence="2" key="2">
    <citation type="journal article" date="2023" name="IMA Fungus">
        <title>Comparative genomic study of the Penicillium genus elucidates a diverse pangenome and 15 lateral gene transfer events.</title>
        <authorList>
            <person name="Petersen C."/>
            <person name="Sorensen T."/>
            <person name="Nielsen M.R."/>
            <person name="Sondergaard T.E."/>
            <person name="Sorensen J.L."/>
            <person name="Fitzpatrick D.A."/>
            <person name="Frisvad J.C."/>
            <person name="Nielsen K.L."/>
        </authorList>
    </citation>
    <scope>NUCLEOTIDE SEQUENCE</scope>
    <source>
        <strain evidence="2">IBT 15544</strain>
    </source>
</reference>
<evidence type="ECO:0000313" key="2">
    <source>
        <dbReference type="EMBL" id="KAJ5218545.1"/>
    </source>
</evidence>
<dbReference type="Proteomes" id="UP001150904">
    <property type="component" value="Unassembled WGS sequence"/>
</dbReference>
<feature type="transmembrane region" description="Helical" evidence="1">
    <location>
        <begin position="87"/>
        <end position="111"/>
    </location>
</feature>
<name>A0A9W9NER3_9EURO</name>
<keyword evidence="1" id="KW-0812">Transmembrane</keyword>
<accession>A0A9W9NER3</accession>
<dbReference type="OrthoDB" id="3559694at2759"/>
<proteinExistence type="predicted"/>
<comment type="caution">
    <text evidence="2">The sequence shown here is derived from an EMBL/GenBank/DDBJ whole genome shotgun (WGS) entry which is preliminary data.</text>
</comment>
<evidence type="ECO:0000313" key="3">
    <source>
        <dbReference type="Proteomes" id="UP001150904"/>
    </source>
</evidence>
<dbReference type="AlphaFoldDB" id="A0A9W9NER3"/>
<sequence>MDMLPENLQTLLTHPTVTYITTKTQDQVTTHLSNLRETYIQPYIITPLSTLLTSSTTSAMPDLVQLLILAIILFISLKVLDYARRVIMFWVMLAFRLVFWGSLLGMGLYVYRVGVENAGRDLGWLWGVVQGFVEDFQARATNNGSESGWNGAGAKKGYSRW</sequence>